<dbReference type="FunFam" id="1.10.472.10:FF:000010">
    <property type="entry name" value="G1/S-specific cyclin Cln1"/>
    <property type="match status" value="1"/>
</dbReference>
<keyword evidence="2 4" id="KW-0195">Cyclin</keyword>
<proteinExistence type="inferred from homology"/>
<dbReference type="InterPro" id="IPR036915">
    <property type="entry name" value="Cyclin-like_sf"/>
</dbReference>
<dbReference type="GO" id="GO:0019887">
    <property type="term" value="F:protein kinase regulator activity"/>
    <property type="evidence" value="ECO:0007669"/>
    <property type="project" value="UniProtKB-ARBA"/>
</dbReference>
<keyword evidence="3" id="KW-0131">Cell cycle</keyword>
<gene>
    <name evidence="6" type="ORF">NDES1114_LOCUS15338</name>
</gene>
<dbReference type="InterPro" id="IPR006671">
    <property type="entry name" value="Cyclin_N"/>
</dbReference>
<dbReference type="AlphaFoldDB" id="A0A7S1Q465"/>
<sequence length="480" mass="52312">MAIRESDDGLRLQSTVEHGTMTTQIPADFGNPGAYRLQDAPGQRDAEDHNRIYKGMVRKQLKPLADVKVLKGTVYSYKNRRIITRWIRDVCAAFKHKTTTFNMAVQFTDLFLFHHRESLPVNQCQLVALGSIWISAKFEETDHFVPSLQALVDVCDRAYTKDAIIDMEETLLAYVNFKVPHTTAINFMHLYLHCIPTIASRADGLKTLTVLPGGPLRQGGDGSTPSGDVDVLVVDRHAHQSTMHKIRGVGESTQLASLSSQVAAVLRIPSTTTLSLYLVLDTPVRLSRPVGDLTYADATRLASSVRGTPSSAPIIYARTASAPSCVFAERSGWMLLRTPNDDVLRVAEAALREALVNVEFLKVEQRVLGLAALAFAAATVSHDYIAAAATTAAVMREVIGADGVSHWEHFRSAVQLIGEKYAEMVQASGSVEGGASLPLPSGMSQRIDAFLAVVAPRTGATAVIHTTKHEPARRSDFDNL</sequence>
<protein>
    <recommendedName>
        <fullName evidence="5">Cyclin-like domain-containing protein</fullName>
    </recommendedName>
</protein>
<dbReference type="EMBL" id="HBGF01023233">
    <property type="protein sequence ID" value="CAD9117158.1"/>
    <property type="molecule type" value="Transcribed_RNA"/>
</dbReference>
<evidence type="ECO:0000259" key="5">
    <source>
        <dbReference type="SMART" id="SM00385"/>
    </source>
</evidence>
<evidence type="ECO:0000256" key="2">
    <source>
        <dbReference type="ARBA" id="ARBA00023127"/>
    </source>
</evidence>
<organism evidence="6">
    <name type="scientific">Neobodo designis</name>
    <name type="common">Flagellated protozoan</name>
    <name type="synonym">Bodo designis</name>
    <dbReference type="NCBI Taxonomy" id="312471"/>
    <lineage>
        <taxon>Eukaryota</taxon>
        <taxon>Discoba</taxon>
        <taxon>Euglenozoa</taxon>
        <taxon>Kinetoplastea</taxon>
        <taxon>Metakinetoplastina</taxon>
        <taxon>Neobodonida</taxon>
        <taxon>Neobodo</taxon>
    </lineage>
</organism>
<dbReference type="PANTHER" id="PTHR10177">
    <property type="entry name" value="CYCLINS"/>
    <property type="match status" value="1"/>
</dbReference>
<reference evidence="6" key="1">
    <citation type="submission" date="2021-01" db="EMBL/GenBank/DDBJ databases">
        <authorList>
            <person name="Corre E."/>
            <person name="Pelletier E."/>
            <person name="Niang G."/>
            <person name="Scheremetjew M."/>
            <person name="Finn R."/>
            <person name="Kale V."/>
            <person name="Holt S."/>
            <person name="Cochrane G."/>
            <person name="Meng A."/>
            <person name="Brown T."/>
            <person name="Cohen L."/>
        </authorList>
    </citation>
    <scope>NUCLEOTIDE SEQUENCE</scope>
    <source>
        <strain evidence="6">CCAP 1951/1</strain>
    </source>
</reference>
<dbReference type="GO" id="GO:0051301">
    <property type="term" value="P:cell division"/>
    <property type="evidence" value="ECO:0007669"/>
    <property type="project" value="UniProtKB-KW"/>
</dbReference>
<dbReference type="SUPFAM" id="SSF47954">
    <property type="entry name" value="Cyclin-like"/>
    <property type="match status" value="1"/>
</dbReference>
<dbReference type="Gene3D" id="1.10.472.10">
    <property type="entry name" value="Cyclin-like"/>
    <property type="match status" value="1"/>
</dbReference>
<dbReference type="Pfam" id="PF00134">
    <property type="entry name" value="Cyclin_N"/>
    <property type="match status" value="1"/>
</dbReference>
<accession>A0A7S1Q465</accession>
<keyword evidence="1" id="KW-0132">Cell division</keyword>
<comment type="similarity">
    <text evidence="4">Belongs to the cyclin family.</text>
</comment>
<dbReference type="InterPro" id="IPR013763">
    <property type="entry name" value="Cyclin-like_dom"/>
</dbReference>
<evidence type="ECO:0000256" key="1">
    <source>
        <dbReference type="ARBA" id="ARBA00022618"/>
    </source>
</evidence>
<dbReference type="SMART" id="SM00385">
    <property type="entry name" value="CYCLIN"/>
    <property type="match status" value="1"/>
</dbReference>
<dbReference type="GO" id="GO:0051726">
    <property type="term" value="P:regulation of cell cycle"/>
    <property type="evidence" value="ECO:0007669"/>
    <property type="project" value="UniProtKB-ARBA"/>
</dbReference>
<evidence type="ECO:0000256" key="3">
    <source>
        <dbReference type="ARBA" id="ARBA00023306"/>
    </source>
</evidence>
<evidence type="ECO:0000256" key="4">
    <source>
        <dbReference type="RuleBase" id="RU000383"/>
    </source>
</evidence>
<feature type="domain" description="Cyclin-like" evidence="5">
    <location>
        <begin position="85"/>
        <end position="173"/>
    </location>
</feature>
<evidence type="ECO:0000313" key="6">
    <source>
        <dbReference type="EMBL" id="CAD9117158.1"/>
    </source>
</evidence>
<dbReference type="InterPro" id="IPR039361">
    <property type="entry name" value="Cyclin"/>
</dbReference>
<name>A0A7S1Q465_NEODS</name>